<proteinExistence type="predicted"/>
<keyword evidence="4" id="KW-1185">Reference proteome</keyword>
<dbReference type="InterPro" id="IPR013607">
    <property type="entry name" value="Phospholipase_A2-like"/>
</dbReference>
<dbReference type="Proteomes" id="UP001159405">
    <property type="component" value="Unassembled WGS sequence"/>
</dbReference>
<protein>
    <recommendedName>
        <fullName evidence="2">Phospholipase A2-like domain-containing protein</fullName>
    </recommendedName>
</protein>
<comment type="caution">
    <text evidence="3">The sequence shown here is derived from an EMBL/GenBank/DDBJ whole genome shotgun (WGS) entry which is preliminary data.</text>
</comment>
<gene>
    <name evidence="3" type="ORF">PLOB_00028065</name>
</gene>
<accession>A0ABN8RYE1</accession>
<evidence type="ECO:0000313" key="3">
    <source>
        <dbReference type="EMBL" id="CAH3183119.1"/>
    </source>
</evidence>
<evidence type="ECO:0000256" key="1">
    <source>
        <dbReference type="SAM" id="MobiDB-lite"/>
    </source>
</evidence>
<reference evidence="3 4" key="1">
    <citation type="submission" date="2022-05" db="EMBL/GenBank/DDBJ databases">
        <authorList>
            <consortium name="Genoscope - CEA"/>
            <person name="William W."/>
        </authorList>
    </citation>
    <scope>NUCLEOTIDE SEQUENCE [LARGE SCALE GENOMIC DNA]</scope>
</reference>
<organism evidence="3 4">
    <name type="scientific">Porites lobata</name>
    <dbReference type="NCBI Taxonomy" id="104759"/>
    <lineage>
        <taxon>Eukaryota</taxon>
        <taxon>Metazoa</taxon>
        <taxon>Cnidaria</taxon>
        <taxon>Anthozoa</taxon>
        <taxon>Hexacorallia</taxon>
        <taxon>Scleractinia</taxon>
        <taxon>Fungiina</taxon>
        <taxon>Poritidae</taxon>
        <taxon>Porites</taxon>
    </lineage>
</organism>
<feature type="domain" description="Phospholipase A2-like" evidence="2">
    <location>
        <begin position="39"/>
        <end position="120"/>
    </location>
</feature>
<dbReference type="EMBL" id="CALNXK010000343">
    <property type="protein sequence ID" value="CAH3183119.1"/>
    <property type="molecule type" value="Genomic_DNA"/>
</dbReference>
<dbReference type="Pfam" id="PF08398">
    <property type="entry name" value="Phospholip_A2_4"/>
    <property type="match status" value="1"/>
</dbReference>
<sequence>MARTTRHHRRGSRRGNPRRCRMVGRGLDVQKWLTKTGIEFHWPGYQYMGPGTHLEKRLKRGDPGISRLDRIAKQHDIDYSRARNLQDKWKADDKMISAIQALPGKKTWTEALVKKIMQAKRKLIIVI</sequence>
<name>A0ABN8RYE1_9CNID</name>
<evidence type="ECO:0000313" key="4">
    <source>
        <dbReference type="Proteomes" id="UP001159405"/>
    </source>
</evidence>
<feature type="non-terminal residue" evidence="3">
    <location>
        <position position="127"/>
    </location>
</feature>
<feature type="region of interest" description="Disordered" evidence="1">
    <location>
        <begin position="1"/>
        <end position="20"/>
    </location>
</feature>
<evidence type="ECO:0000259" key="2">
    <source>
        <dbReference type="Pfam" id="PF08398"/>
    </source>
</evidence>